<feature type="non-terminal residue" evidence="1">
    <location>
        <position position="66"/>
    </location>
</feature>
<dbReference type="Proteomes" id="UP000054324">
    <property type="component" value="Unassembled WGS sequence"/>
</dbReference>
<feature type="non-terminal residue" evidence="1">
    <location>
        <position position="1"/>
    </location>
</feature>
<dbReference type="CTD" id="20330518"/>
<dbReference type="RefSeq" id="XP_009178234.1">
    <property type="nucleotide sequence ID" value="XM_009179970.1"/>
</dbReference>
<sequence>ISTEILRRVHLFPSHLEPRDLDLIIPGSDWPTWIQTELGRLSRECASPKPKGWTALSREAWKSYQS</sequence>
<keyword evidence="2" id="KW-1185">Reference proteome</keyword>
<proteinExistence type="predicted"/>
<dbReference type="EMBL" id="KL618527">
    <property type="protein sequence ID" value="KER18019.1"/>
    <property type="molecule type" value="Genomic_DNA"/>
</dbReference>
<accession>A0A074ZRS8</accession>
<evidence type="ECO:0000313" key="2">
    <source>
        <dbReference type="Proteomes" id="UP000054324"/>
    </source>
</evidence>
<reference evidence="1 2" key="1">
    <citation type="submission" date="2013-11" db="EMBL/GenBank/DDBJ databases">
        <title>Opisthorchis viverrini - life in the bile duct.</title>
        <authorList>
            <person name="Young N.D."/>
            <person name="Nagarajan N."/>
            <person name="Lin S.J."/>
            <person name="Korhonen P.K."/>
            <person name="Jex A.R."/>
            <person name="Hall R.S."/>
            <person name="Safavi-Hemami H."/>
            <person name="Kaewkong W."/>
            <person name="Bertrand D."/>
            <person name="Gao S."/>
            <person name="Seet Q."/>
            <person name="Wongkham S."/>
            <person name="Teh B.T."/>
            <person name="Wongkham C."/>
            <person name="Intapan P.M."/>
            <person name="Maleewong W."/>
            <person name="Yang X."/>
            <person name="Hu M."/>
            <person name="Wang Z."/>
            <person name="Hofmann A."/>
            <person name="Sternberg P.W."/>
            <person name="Tan P."/>
            <person name="Wang J."/>
            <person name="Gasser R.B."/>
        </authorList>
    </citation>
    <scope>NUCLEOTIDE SEQUENCE [LARGE SCALE GENOMIC DNA]</scope>
</reference>
<gene>
    <name evidence="1" type="ORF">T265_16353</name>
</gene>
<dbReference type="KEGG" id="ovi:T265_16353"/>
<protein>
    <submittedName>
        <fullName evidence="1">Uncharacterized protein</fullName>
    </submittedName>
</protein>
<dbReference type="OrthoDB" id="10003330at2759"/>
<name>A0A074ZRS8_OPIVI</name>
<dbReference type="GeneID" id="20330518"/>
<dbReference type="AlphaFoldDB" id="A0A074ZRS8"/>
<evidence type="ECO:0000313" key="1">
    <source>
        <dbReference type="EMBL" id="KER18019.1"/>
    </source>
</evidence>
<organism evidence="1 2">
    <name type="scientific">Opisthorchis viverrini</name>
    <name type="common">Southeast Asian liver fluke</name>
    <dbReference type="NCBI Taxonomy" id="6198"/>
    <lineage>
        <taxon>Eukaryota</taxon>
        <taxon>Metazoa</taxon>
        <taxon>Spiralia</taxon>
        <taxon>Lophotrochozoa</taxon>
        <taxon>Platyhelminthes</taxon>
        <taxon>Trematoda</taxon>
        <taxon>Digenea</taxon>
        <taxon>Opisthorchiida</taxon>
        <taxon>Opisthorchiata</taxon>
        <taxon>Opisthorchiidae</taxon>
        <taxon>Opisthorchis</taxon>
    </lineage>
</organism>